<keyword evidence="4" id="KW-1185">Reference proteome</keyword>
<keyword evidence="2" id="KW-0812">Transmembrane</keyword>
<evidence type="ECO:0000256" key="1">
    <source>
        <dbReference type="SAM" id="MobiDB-lite"/>
    </source>
</evidence>
<feature type="transmembrane region" description="Helical" evidence="2">
    <location>
        <begin position="138"/>
        <end position="155"/>
    </location>
</feature>
<keyword evidence="2" id="KW-0472">Membrane</keyword>
<dbReference type="Proteomes" id="UP001177140">
    <property type="component" value="Unassembled WGS sequence"/>
</dbReference>
<dbReference type="PANTHER" id="PTHR36408:SF1">
    <property type="entry name" value="TRANSMEMBRANE PROTEIN"/>
    <property type="match status" value="1"/>
</dbReference>
<dbReference type="GO" id="GO:0009941">
    <property type="term" value="C:chloroplast envelope"/>
    <property type="evidence" value="ECO:0007669"/>
    <property type="project" value="TreeGrafter"/>
</dbReference>
<evidence type="ECO:0000313" key="3">
    <source>
        <dbReference type="EMBL" id="MCL7038150.1"/>
    </source>
</evidence>
<feature type="region of interest" description="Disordered" evidence="1">
    <location>
        <begin position="288"/>
        <end position="320"/>
    </location>
</feature>
<proteinExistence type="predicted"/>
<evidence type="ECO:0000256" key="2">
    <source>
        <dbReference type="SAM" id="Phobius"/>
    </source>
</evidence>
<reference evidence="3" key="1">
    <citation type="submission" date="2022-03" db="EMBL/GenBank/DDBJ databases">
        <title>A functionally conserved STORR gene fusion in Papaver species that diverged 16.8 million years ago.</title>
        <authorList>
            <person name="Catania T."/>
        </authorList>
    </citation>
    <scope>NUCLEOTIDE SEQUENCE</scope>
    <source>
        <strain evidence="3">S-191538</strain>
    </source>
</reference>
<dbReference type="EMBL" id="JAJJMA010187377">
    <property type="protein sequence ID" value="MCL7038150.1"/>
    <property type="molecule type" value="Genomic_DNA"/>
</dbReference>
<name>A0AA41V7W9_PAPNU</name>
<sequence length="320" mass="36937">MSVSSQNLLTNPRLSHHNHNIRFYSNYLHHKASIQTSTLRFPILNLSISQKQRFNNNPLPHFRFQRPPSSLTSSWPIRAYNDSEVFSPKQESFNFDVFLSIAEVLCLIPSAILSIGFALKWGYSKKSLQELVVNNKVFVWQFGLLIGAVFIGTLIRRRQWNRIVTDSVKSRIGPSFNLLERIEKLEEDLKSSATIIRVLSRQLEKLGIRFRVTRKALKEPISEAGALAQKNSEAARELAAHGDHLEKELGEIQKVLLAMQEQQQKQLELILAIMKVGKPREMQREFLAEEETREKLNSEKRESKQMKTQIKIDKHDIGRV</sequence>
<organism evidence="3 4">
    <name type="scientific">Papaver nudicaule</name>
    <name type="common">Iceland poppy</name>
    <dbReference type="NCBI Taxonomy" id="74823"/>
    <lineage>
        <taxon>Eukaryota</taxon>
        <taxon>Viridiplantae</taxon>
        <taxon>Streptophyta</taxon>
        <taxon>Embryophyta</taxon>
        <taxon>Tracheophyta</taxon>
        <taxon>Spermatophyta</taxon>
        <taxon>Magnoliopsida</taxon>
        <taxon>Ranunculales</taxon>
        <taxon>Papaveraceae</taxon>
        <taxon>Papaveroideae</taxon>
        <taxon>Papaver</taxon>
    </lineage>
</organism>
<comment type="caution">
    <text evidence="3">The sequence shown here is derived from an EMBL/GenBank/DDBJ whole genome shotgun (WGS) entry which is preliminary data.</text>
</comment>
<accession>A0AA41V7W9</accession>
<dbReference type="AlphaFoldDB" id="A0AA41V7W9"/>
<keyword evidence="2" id="KW-1133">Transmembrane helix</keyword>
<protein>
    <submittedName>
        <fullName evidence="3">Uncharacterized protein</fullName>
    </submittedName>
</protein>
<dbReference type="PANTHER" id="PTHR36408">
    <property type="entry name" value="TRANSMEMBRANE PROTEIN"/>
    <property type="match status" value="1"/>
</dbReference>
<feature type="transmembrane region" description="Helical" evidence="2">
    <location>
        <begin position="97"/>
        <end position="118"/>
    </location>
</feature>
<gene>
    <name evidence="3" type="ORF">MKW94_005298</name>
</gene>
<evidence type="ECO:0000313" key="4">
    <source>
        <dbReference type="Proteomes" id="UP001177140"/>
    </source>
</evidence>